<feature type="domain" description="P-type ATPase A" evidence="2">
    <location>
        <begin position="58"/>
        <end position="95"/>
    </location>
</feature>
<evidence type="ECO:0000313" key="3">
    <source>
        <dbReference type="EMBL" id="KAF7349476.1"/>
    </source>
</evidence>
<comment type="caution">
    <text evidence="3">The sequence shown here is derived from an EMBL/GenBank/DDBJ whole genome shotgun (WGS) entry which is preliminary data.</text>
</comment>
<proteinExistence type="predicted"/>
<name>A0A8H6XZY4_9AGAR</name>
<evidence type="ECO:0000313" key="4">
    <source>
        <dbReference type="Proteomes" id="UP000623467"/>
    </source>
</evidence>
<organism evidence="3 4">
    <name type="scientific">Mycena sanguinolenta</name>
    <dbReference type="NCBI Taxonomy" id="230812"/>
    <lineage>
        <taxon>Eukaryota</taxon>
        <taxon>Fungi</taxon>
        <taxon>Dikarya</taxon>
        <taxon>Basidiomycota</taxon>
        <taxon>Agaricomycotina</taxon>
        <taxon>Agaricomycetes</taxon>
        <taxon>Agaricomycetidae</taxon>
        <taxon>Agaricales</taxon>
        <taxon>Marasmiineae</taxon>
        <taxon>Mycenaceae</taxon>
        <taxon>Mycena</taxon>
    </lineage>
</organism>
<dbReference type="Gene3D" id="2.70.150.10">
    <property type="entry name" value="Calcium-transporting ATPase, cytoplasmic transduction domain A"/>
    <property type="match status" value="1"/>
</dbReference>
<feature type="compositionally biased region" description="Polar residues" evidence="1">
    <location>
        <begin position="97"/>
        <end position="109"/>
    </location>
</feature>
<dbReference type="InterPro" id="IPR059000">
    <property type="entry name" value="ATPase_P-type_domA"/>
</dbReference>
<gene>
    <name evidence="3" type="ORF">MSAN_01737900</name>
</gene>
<dbReference type="OrthoDB" id="2948981at2759"/>
<evidence type="ECO:0000259" key="2">
    <source>
        <dbReference type="Pfam" id="PF00122"/>
    </source>
</evidence>
<dbReference type="SUPFAM" id="SSF81653">
    <property type="entry name" value="Calcium ATPase, transduction domain A"/>
    <property type="match status" value="1"/>
</dbReference>
<reference evidence="3" key="1">
    <citation type="submission" date="2020-05" db="EMBL/GenBank/DDBJ databases">
        <title>Mycena genomes resolve the evolution of fungal bioluminescence.</title>
        <authorList>
            <person name="Tsai I.J."/>
        </authorList>
    </citation>
    <scope>NUCLEOTIDE SEQUENCE</scope>
    <source>
        <strain evidence="3">160909Yilan</strain>
    </source>
</reference>
<dbReference type="EMBL" id="JACAZH010000016">
    <property type="protein sequence ID" value="KAF7349476.1"/>
    <property type="molecule type" value="Genomic_DNA"/>
</dbReference>
<dbReference type="AlphaFoldDB" id="A0A8H6XZY4"/>
<protein>
    <submittedName>
        <fullName evidence="3">Plasma membrane ATPase</fullName>
    </submittedName>
</protein>
<dbReference type="InterPro" id="IPR008250">
    <property type="entry name" value="ATPase_P-typ_transduc_dom_A_sf"/>
</dbReference>
<accession>A0A8H6XZY4</accession>
<keyword evidence="4" id="KW-1185">Reference proteome</keyword>
<dbReference type="Proteomes" id="UP000623467">
    <property type="component" value="Unassembled WGS sequence"/>
</dbReference>
<evidence type="ECO:0000256" key="1">
    <source>
        <dbReference type="SAM" id="MobiDB-lite"/>
    </source>
</evidence>
<dbReference type="Pfam" id="PF00122">
    <property type="entry name" value="E1-E2_ATPase"/>
    <property type="match status" value="1"/>
</dbReference>
<feature type="region of interest" description="Disordered" evidence="1">
    <location>
        <begin position="94"/>
        <end position="129"/>
    </location>
</feature>
<sequence length="253" mass="27258">MLAANTGETLASKHPQRMLTSIYDSRPPPDFPYVRAYAAYSATVQLYARSAPIPPLHQTTKADVVHSGQKLEIEARELCPGDIVILEEGNTIPINAGTKSRTYPQQLSSARPGVSDDDDDNASGPQPVLSVDPSTVMILRRNGGERAKVQGVTLHGHGAPSFSVLVRTNGMWAGGTSEVTSLIARDFTRQRTLALRGASVHPLLGNFAIFASAAHSRCATRAVHPRMLPFATWVDTACRACAQALFNATREQE</sequence>